<proteinExistence type="predicted"/>
<evidence type="ECO:0000313" key="2">
    <source>
        <dbReference type="Proteomes" id="UP000304148"/>
    </source>
</evidence>
<gene>
    <name evidence="1" type="ORF">PBLR_12330</name>
</gene>
<reference evidence="2" key="1">
    <citation type="submission" date="2018-08" db="EMBL/GenBank/DDBJ databases">
        <authorList>
            <person name="Chevrot R."/>
        </authorList>
    </citation>
    <scope>NUCLEOTIDE SEQUENCE [LARGE SCALE GENOMIC DNA]</scope>
</reference>
<protein>
    <submittedName>
        <fullName evidence="1">Uncharacterized protein</fullName>
    </submittedName>
</protein>
<name>A0A383RAB6_PAEAL</name>
<accession>A0A383RAB6</accession>
<dbReference type="AlphaFoldDB" id="A0A383RAB6"/>
<dbReference type="RefSeq" id="WP_138185901.1">
    <property type="nucleotide sequence ID" value="NZ_LS992241.1"/>
</dbReference>
<sequence>MDKQSYARYLLQLMDEEAESDDAVIEDNELYGYFQMYMPSGEGVEATFAPLQDGDAYLQRIVQMYDILDPADFGGDTVPGYFNSKVSDVPEEVLRGHGEQLIKGLKELLQEFEQIEGAADAAAYLSRIKEIQILPHGKIDRIRQSHDPDVYDAMYEVVSAHKDYDAPIEILDEAYYSIACDYWISYYLQWHRYGLKGDPFAPYFELYRLGYSAIFSECKLLIGS</sequence>
<evidence type="ECO:0000313" key="1">
    <source>
        <dbReference type="EMBL" id="SYX83908.1"/>
    </source>
</evidence>
<dbReference type="Proteomes" id="UP000304148">
    <property type="component" value="Chromosome"/>
</dbReference>
<organism evidence="1 2">
    <name type="scientific">Paenibacillus alvei</name>
    <name type="common">Bacillus alvei</name>
    <dbReference type="NCBI Taxonomy" id="44250"/>
    <lineage>
        <taxon>Bacteria</taxon>
        <taxon>Bacillati</taxon>
        <taxon>Bacillota</taxon>
        <taxon>Bacilli</taxon>
        <taxon>Bacillales</taxon>
        <taxon>Paenibacillaceae</taxon>
        <taxon>Paenibacillus</taxon>
    </lineage>
</organism>
<dbReference type="EMBL" id="LS992241">
    <property type="protein sequence ID" value="SYX83908.1"/>
    <property type="molecule type" value="Genomic_DNA"/>
</dbReference>